<keyword evidence="3" id="KW-1185">Reference proteome</keyword>
<gene>
    <name evidence="2" type="ORF">EI97DRAFT_103679</name>
</gene>
<organism evidence="2 3">
    <name type="scientific">Westerdykella ornata</name>
    <dbReference type="NCBI Taxonomy" id="318751"/>
    <lineage>
        <taxon>Eukaryota</taxon>
        <taxon>Fungi</taxon>
        <taxon>Dikarya</taxon>
        <taxon>Ascomycota</taxon>
        <taxon>Pezizomycotina</taxon>
        <taxon>Dothideomycetes</taxon>
        <taxon>Pleosporomycetidae</taxon>
        <taxon>Pleosporales</taxon>
        <taxon>Sporormiaceae</taxon>
        <taxon>Westerdykella</taxon>
    </lineage>
</organism>
<dbReference type="Proteomes" id="UP000800097">
    <property type="component" value="Unassembled WGS sequence"/>
</dbReference>
<evidence type="ECO:0000313" key="2">
    <source>
        <dbReference type="EMBL" id="KAF2274602.1"/>
    </source>
</evidence>
<dbReference type="EMBL" id="ML986502">
    <property type="protein sequence ID" value="KAF2274602.1"/>
    <property type="molecule type" value="Genomic_DNA"/>
</dbReference>
<dbReference type="RefSeq" id="XP_033652141.1">
    <property type="nucleotide sequence ID" value="XM_033792907.1"/>
</dbReference>
<feature type="compositionally biased region" description="Polar residues" evidence="1">
    <location>
        <begin position="65"/>
        <end position="91"/>
    </location>
</feature>
<feature type="compositionally biased region" description="Basic and acidic residues" evidence="1">
    <location>
        <begin position="93"/>
        <end position="115"/>
    </location>
</feature>
<reference evidence="2" key="1">
    <citation type="journal article" date="2020" name="Stud. Mycol.">
        <title>101 Dothideomycetes genomes: a test case for predicting lifestyles and emergence of pathogens.</title>
        <authorList>
            <person name="Haridas S."/>
            <person name="Albert R."/>
            <person name="Binder M."/>
            <person name="Bloem J."/>
            <person name="Labutti K."/>
            <person name="Salamov A."/>
            <person name="Andreopoulos B."/>
            <person name="Baker S."/>
            <person name="Barry K."/>
            <person name="Bills G."/>
            <person name="Bluhm B."/>
            <person name="Cannon C."/>
            <person name="Castanera R."/>
            <person name="Culley D."/>
            <person name="Daum C."/>
            <person name="Ezra D."/>
            <person name="Gonzalez J."/>
            <person name="Henrissat B."/>
            <person name="Kuo A."/>
            <person name="Liang C."/>
            <person name="Lipzen A."/>
            <person name="Lutzoni F."/>
            <person name="Magnuson J."/>
            <person name="Mondo S."/>
            <person name="Nolan M."/>
            <person name="Ohm R."/>
            <person name="Pangilinan J."/>
            <person name="Park H.-J."/>
            <person name="Ramirez L."/>
            <person name="Alfaro M."/>
            <person name="Sun H."/>
            <person name="Tritt A."/>
            <person name="Yoshinaga Y."/>
            <person name="Zwiers L.-H."/>
            <person name="Turgeon B."/>
            <person name="Goodwin S."/>
            <person name="Spatafora J."/>
            <person name="Crous P."/>
            <person name="Grigoriev I."/>
        </authorList>
    </citation>
    <scope>NUCLEOTIDE SEQUENCE</scope>
    <source>
        <strain evidence="2">CBS 379.55</strain>
    </source>
</reference>
<name>A0A6A6JDW0_WESOR</name>
<accession>A0A6A6JDW0</accession>
<dbReference type="GeneID" id="54546082"/>
<protein>
    <submittedName>
        <fullName evidence="2">Uncharacterized protein</fullName>
    </submittedName>
</protein>
<proteinExistence type="predicted"/>
<evidence type="ECO:0000313" key="3">
    <source>
        <dbReference type="Proteomes" id="UP000800097"/>
    </source>
</evidence>
<dbReference type="AlphaFoldDB" id="A0A6A6JDW0"/>
<feature type="region of interest" description="Disordered" evidence="1">
    <location>
        <begin position="65"/>
        <end position="132"/>
    </location>
</feature>
<sequence length="151" mass="16760">MEGVEGDFRVYDTRAKDYIVKVTFLYSPALPLATVFAFPPPRFKSELHNLPPRLLVAAAGGSTNILYGSPSEQGGHQHASQPSQKGRTTNLPLEREGSKDVQHKTYEKRQFEGKQRVKHSASLPRPGTPALPLRLHVTPKRPILGFLLINP</sequence>
<evidence type="ECO:0000256" key="1">
    <source>
        <dbReference type="SAM" id="MobiDB-lite"/>
    </source>
</evidence>